<dbReference type="RefSeq" id="WP_086111337.1">
    <property type="nucleotide sequence ID" value="NZ_CAWNHF010000112.1"/>
</dbReference>
<organism evidence="1 2">
    <name type="scientific">Xenorhabdus beddingii</name>
    <dbReference type="NCBI Taxonomy" id="40578"/>
    <lineage>
        <taxon>Bacteria</taxon>
        <taxon>Pseudomonadati</taxon>
        <taxon>Pseudomonadota</taxon>
        <taxon>Gammaproteobacteria</taxon>
        <taxon>Enterobacterales</taxon>
        <taxon>Morganellaceae</taxon>
        <taxon>Xenorhabdus</taxon>
    </lineage>
</organism>
<dbReference type="OrthoDB" id="6626615at2"/>
<protein>
    <submittedName>
        <fullName evidence="1">Uncharacterized protein</fullName>
    </submittedName>
</protein>
<reference evidence="1 2" key="1">
    <citation type="submission" date="2017-01" db="EMBL/GenBank/DDBJ databases">
        <title>Deconstructing symbiosis and pathogenesis requirements using a combined genomic-metabolomic approach.</title>
        <authorList>
            <person name="Tobias N.J."/>
            <person name="Wolff H."/>
            <person name="Djahanschiri B."/>
            <person name="Ebersberger I."/>
            <person name="Bode H.B."/>
        </authorList>
    </citation>
    <scope>NUCLEOTIDE SEQUENCE [LARGE SCALE GENOMIC DNA]</scope>
    <source>
        <strain evidence="1 2">DSM 4764</strain>
    </source>
</reference>
<dbReference type="AlphaFoldDB" id="A0A1Y2SS85"/>
<comment type="caution">
    <text evidence="1">The sequence shown here is derived from an EMBL/GenBank/DDBJ whole genome shotgun (WGS) entry which is preliminary data.</text>
</comment>
<keyword evidence="2" id="KW-1185">Reference proteome</keyword>
<dbReference type="EMBL" id="MUBK01000002">
    <property type="protein sequence ID" value="OTA21729.1"/>
    <property type="molecule type" value="Genomic_DNA"/>
</dbReference>
<name>A0A1Y2SS85_9GAMM</name>
<gene>
    <name evidence="1" type="ORF">Xbed_00480</name>
</gene>
<evidence type="ECO:0000313" key="1">
    <source>
        <dbReference type="EMBL" id="OTA21729.1"/>
    </source>
</evidence>
<sequence length="121" mass="13978">MKRIQELKEKVSELDRLLDLGYPRYRFDKETSEEISQKITVLKDSASQLSNQLRKQYANGELSKFEMAFIEPAISDAYMKGIDKIRRGAKPSQVVHGYIAETLSTLEYWIGVIEECQSKDL</sequence>
<evidence type="ECO:0000313" key="2">
    <source>
        <dbReference type="Proteomes" id="UP000194204"/>
    </source>
</evidence>
<dbReference type="STRING" id="40578.Xbed_00480"/>
<dbReference type="Proteomes" id="UP000194204">
    <property type="component" value="Unassembled WGS sequence"/>
</dbReference>
<proteinExistence type="predicted"/>
<accession>A0A1Y2SS85</accession>